<dbReference type="PANTHER" id="PTHR42736">
    <property type="entry name" value="PROTEIN-GLUTAMINE GAMMA-GLUTAMYLTRANSFERASE"/>
    <property type="match status" value="1"/>
</dbReference>
<keyword evidence="2" id="KW-0472">Membrane</keyword>
<evidence type="ECO:0000313" key="4">
    <source>
        <dbReference type="EMBL" id="PSL47002.1"/>
    </source>
</evidence>
<dbReference type="SUPFAM" id="SSF54001">
    <property type="entry name" value="Cysteine proteinases"/>
    <property type="match status" value="1"/>
</dbReference>
<dbReference type="Pfam" id="PF11992">
    <property type="entry name" value="TgpA_N"/>
    <property type="match status" value="1"/>
</dbReference>
<evidence type="ECO:0000256" key="1">
    <source>
        <dbReference type="SAM" id="MobiDB-lite"/>
    </source>
</evidence>
<dbReference type="AlphaFoldDB" id="A0A2P8HLA2"/>
<feature type="compositionally biased region" description="Acidic residues" evidence="1">
    <location>
        <begin position="549"/>
        <end position="582"/>
    </location>
</feature>
<feature type="transmembrane region" description="Helical" evidence="2">
    <location>
        <begin position="194"/>
        <end position="216"/>
    </location>
</feature>
<evidence type="ECO:0000259" key="3">
    <source>
        <dbReference type="SMART" id="SM00460"/>
    </source>
</evidence>
<dbReference type="Pfam" id="PF01841">
    <property type="entry name" value="Transglut_core"/>
    <property type="match status" value="1"/>
</dbReference>
<feature type="domain" description="Transglutaminase-like" evidence="3">
    <location>
        <begin position="462"/>
        <end position="536"/>
    </location>
</feature>
<feature type="transmembrane region" description="Helical" evidence="2">
    <location>
        <begin position="33"/>
        <end position="51"/>
    </location>
</feature>
<keyword evidence="2" id="KW-1133">Transmembrane helix</keyword>
<feature type="transmembrane region" description="Helical" evidence="2">
    <location>
        <begin position="137"/>
        <end position="157"/>
    </location>
</feature>
<dbReference type="Proteomes" id="UP000242310">
    <property type="component" value="Unassembled WGS sequence"/>
</dbReference>
<organism evidence="4 5">
    <name type="scientific">Salsuginibacillus halophilus</name>
    <dbReference type="NCBI Taxonomy" id="517424"/>
    <lineage>
        <taxon>Bacteria</taxon>
        <taxon>Bacillati</taxon>
        <taxon>Bacillota</taxon>
        <taxon>Bacilli</taxon>
        <taxon>Bacillales</taxon>
        <taxon>Bacillaceae</taxon>
        <taxon>Salsuginibacillus</taxon>
    </lineage>
</organism>
<gene>
    <name evidence="4" type="ORF">B0H94_105155</name>
</gene>
<feature type="transmembrane region" description="Helical" evidence="2">
    <location>
        <begin position="110"/>
        <end position="130"/>
    </location>
</feature>
<proteinExistence type="predicted"/>
<dbReference type="SMART" id="SM00460">
    <property type="entry name" value="TGc"/>
    <property type="match status" value="1"/>
</dbReference>
<reference evidence="4 5" key="1">
    <citation type="submission" date="2018-03" db="EMBL/GenBank/DDBJ databases">
        <title>Genomic Encyclopedia of Type Strains, Phase III (KMG-III): the genomes of soil and plant-associated and newly described type strains.</title>
        <authorList>
            <person name="Whitman W."/>
        </authorList>
    </citation>
    <scope>NUCLEOTIDE SEQUENCE [LARGE SCALE GENOMIC DNA]</scope>
    <source>
        <strain evidence="4 5">CGMCC 1.07653</strain>
    </source>
</reference>
<dbReference type="InterPro" id="IPR038765">
    <property type="entry name" value="Papain-like_cys_pep_sf"/>
</dbReference>
<dbReference type="Pfam" id="PF13559">
    <property type="entry name" value="DUF4129"/>
    <property type="match status" value="1"/>
</dbReference>
<feature type="transmembrane region" description="Helical" evidence="2">
    <location>
        <begin position="163"/>
        <end position="182"/>
    </location>
</feature>
<feature type="region of interest" description="Disordered" evidence="1">
    <location>
        <begin position="549"/>
        <end position="589"/>
    </location>
</feature>
<dbReference type="InterPro" id="IPR025403">
    <property type="entry name" value="TgpA-like_C"/>
</dbReference>
<dbReference type="Gene3D" id="3.10.620.30">
    <property type="match status" value="1"/>
</dbReference>
<comment type="caution">
    <text evidence="4">The sequence shown here is derived from an EMBL/GenBank/DDBJ whole genome shotgun (WGS) entry which is preliminary data.</text>
</comment>
<accession>A0A2P8HLA2</accession>
<dbReference type="InterPro" id="IPR002931">
    <property type="entry name" value="Transglutaminase-like"/>
</dbReference>
<protein>
    <submittedName>
        <fullName evidence="4">Uncharacterized protein DUF4129</fullName>
    </submittedName>
</protein>
<keyword evidence="2" id="KW-0812">Transmembrane</keyword>
<feature type="transmembrane region" description="Helical" evidence="2">
    <location>
        <begin position="56"/>
        <end position="75"/>
    </location>
</feature>
<evidence type="ECO:0000313" key="5">
    <source>
        <dbReference type="Proteomes" id="UP000242310"/>
    </source>
</evidence>
<dbReference type="InterPro" id="IPR052901">
    <property type="entry name" value="Bact_TGase-like"/>
</dbReference>
<sequence length="709" mass="80380">MSTRTPKQAVVFMLAFLLLMEWLVPLPAVTDTGFIHIFMIVAAIYFLIMFLQLPNWLTLLLMSGVTLYGLHHIFFHEPFLGAAWWQVVADEFVVNYQLLMNGAFIEVTDFFRSLMLLILLAIMSYLMYFWVIYVQRIFFFLALTVVYVAVMDTFTAYDATGAMVRIVLLGFTLLALLKAYRLTASAAPGERGALLFRWSLGAFVIVAAAVLAGTAAPKAEPQWPDPVPFIESAAGIEGGGGGPGVQRIGYSTEDSRLGGGFEMDDSPVFQAEVEHTEYWRGESLNHYTGHGWEENRTVEEQPDYTLYEDEVDTEAGTAEVQFAENVSYDPWFYPGEFQQVLNSSGEQAEADGFTGELRTQGGGSAPPSYTLGYETASFPIERMQEVTTNESDPAHVTEQFTQVPDTLPDRVADLAEELTEDYDNRYDQARAVEDYLTGQEFVYDTENIPVPGENEDYVDQFLFESQRGYCDNFSTSMAVLLRTLDIPTRWVKGFTPGEEVDYTTETTTREVRNDNAHSWVEVYFPEVGWVPFEPTPGFSDSFSYVYEESGESEEEWEPSEPETPEFPEEDEEEEETEEEDTAEAAGESGGFNWWQPALAALILAGGLIYFRRNLVKLWMRRRYQSPGRGAGFVRSYESLLRLLHLLGWKRGPHETLREYAVRMDEILETDSLRTLTEHYERQFYGRKADEGMPDHIAEAWRDVVGRAGA</sequence>
<evidence type="ECO:0000256" key="2">
    <source>
        <dbReference type="SAM" id="Phobius"/>
    </source>
</evidence>
<dbReference type="EMBL" id="PYAV01000005">
    <property type="protein sequence ID" value="PSL47002.1"/>
    <property type="molecule type" value="Genomic_DNA"/>
</dbReference>
<feature type="transmembrane region" description="Helical" evidence="2">
    <location>
        <begin position="593"/>
        <end position="610"/>
    </location>
</feature>
<dbReference type="RefSeq" id="WP_181315286.1">
    <property type="nucleotide sequence ID" value="NZ_PYAV01000005.1"/>
</dbReference>
<dbReference type="PANTHER" id="PTHR42736:SF1">
    <property type="entry name" value="PROTEIN-GLUTAMINE GAMMA-GLUTAMYLTRANSFERASE"/>
    <property type="match status" value="1"/>
</dbReference>
<name>A0A2P8HLA2_9BACI</name>
<keyword evidence="5" id="KW-1185">Reference proteome</keyword>
<dbReference type="InterPro" id="IPR021878">
    <property type="entry name" value="TgpA_N"/>
</dbReference>